<dbReference type="InterPro" id="IPR021355">
    <property type="entry name" value="Phage_Syn9_Gp224"/>
</dbReference>
<name>A0AAW9Q4F8_9CYAN</name>
<keyword evidence="2" id="KW-1185">Reference proteome</keyword>
<evidence type="ECO:0000313" key="2">
    <source>
        <dbReference type="Proteomes" id="UP001333818"/>
    </source>
</evidence>
<reference evidence="1" key="1">
    <citation type="submission" date="2024-01" db="EMBL/GenBank/DDBJ databases">
        <title>Bank of Algae and Cyanobacteria of the Azores (BACA) strain genomes.</title>
        <authorList>
            <person name="Luz R."/>
            <person name="Cordeiro R."/>
            <person name="Fonseca A."/>
            <person name="Goncalves V."/>
        </authorList>
    </citation>
    <scope>NUCLEOTIDE SEQUENCE</scope>
    <source>
        <strain evidence="1">BACA0141</strain>
    </source>
</reference>
<comment type="caution">
    <text evidence="1">The sequence shown here is derived from an EMBL/GenBank/DDBJ whole genome shotgun (WGS) entry which is preliminary data.</text>
</comment>
<dbReference type="Pfam" id="PF11189">
    <property type="entry name" value="DUF2973"/>
    <property type="match status" value="1"/>
</dbReference>
<proteinExistence type="predicted"/>
<dbReference type="AlphaFoldDB" id="A0AAW9Q4F8"/>
<sequence length="92" mass="10248">MVQILYIVAFTALSLLAISNLIRSMISLAQTDSGSRNNNVVKRKPTRFTHPELLDRDGNLTDEPLLVIRSMSMDDARMHLDALYEASPSTDA</sequence>
<protein>
    <submittedName>
        <fullName evidence="1">DUF2973 domain-containing protein</fullName>
    </submittedName>
</protein>
<dbReference type="EMBL" id="JAZBJZ010000050">
    <property type="protein sequence ID" value="MEE3717703.1"/>
    <property type="molecule type" value="Genomic_DNA"/>
</dbReference>
<dbReference type="RefSeq" id="WP_330484134.1">
    <property type="nucleotide sequence ID" value="NZ_JAZBJZ010000050.1"/>
</dbReference>
<dbReference type="Proteomes" id="UP001333818">
    <property type="component" value="Unassembled WGS sequence"/>
</dbReference>
<evidence type="ECO:0000313" key="1">
    <source>
        <dbReference type="EMBL" id="MEE3717703.1"/>
    </source>
</evidence>
<accession>A0AAW9Q4F8</accession>
<gene>
    <name evidence="1" type="ORF">V2H45_13260</name>
</gene>
<organism evidence="1 2">
    <name type="scientific">Tumidithrix elongata BACA0141</name>
    <dbReference type="NCBI Taxonomy" id="2716417"/>
    <lineage>
        <taxon>Bacteria</taxon>
        <taxon>Bacillati</taxon>
        <taxon>Cyanobacteriota</taxon>
        <taxon>Cyanophyceae</taxon>
        <taxon>Pseudanabaenales</taxon>
        <taxon>Pseudanabaenaceae</taxon>
        <taxon>Tumidithrix</taxon>
        <taxon>Tumidithrix elongata</taxon>
    </lineage>
</organism>